<comment type="catalytic activity">
    <reaction evidence="9 10">
        <text>D-ribose 5-phosphate + ATP = 5-phospho-alpha-D-ribose 1-diphosphate + AMP + H(+)</text>
        <dbReference type="Rhea" id="RHEA:15609"/>
        <dbReference type="ChEBI" id="CHEBI:15378"/>
        <dbReference type="ChEBI" id="CHEBI:30616"/>
        <dbReference type="ChEBI" id="CHEBI:58017"/>
        <dbReference type="ChEBI" id="CHEBI:78346"/>
        <dbReference type="ChEBI" id="CHEBI:456215"/>
        <dbReference type="EC" id="2.7.6.1"/>
    </reaction>
</comment>
<dbReference type="InterPro" id="IPR000842">
    <property type="entry name" value="PRib_PP_synth_CS"/>
</dbReference>
<evidence type="ECO:0000256" key="1">
    <source>
        <dbReference type="ARBA" id="ARBA00022490"/>
    </source>
</evidence>
<comment type="function">
    <text evidence="10">Involved in the biosynthesis of the central metabolite phospho-alpha-D-ribosyl-1-pyrophosphate (PRPP) via the transfer of pyrophosphoryl group from ATP to 1-hydroxyl of ribose-5-phosphate (Rib-5-P).</text>
</comment>
<reference evidence="14 16" key="3">
    <citation type="submission" date="2018-06" db="EMBL/GenBank/DDBJ databases">
        <authorList>
            <consortium name="Pathogen Informatics"/>
            <person name="Doyle S."/>
        </authorList>
    </citation>
    <scope>NUCLEOTIDE SEQUENCE [LARGE SCALE GENOMIC DNA]</scope>
    <source>
        <strain evidence="14 16">NCTC13094</strain>
    </source>
</reference>
<dbReference type="GO" id="GO:0006164">
    <property type="term" value="P:purine nucleotide biosynthetic process"/>
    <property type="evidence" value="ECO:0007669"/>
    <property type="project" value="TreeGrafter"/>
</dbReference>
<dbReference type="Pfam" id="PF13793">
    <property type="entry name" value="Pribosyltran_N"/>
    <property type="match status" value="1"/>
</dbReference>
<reference evidence="12 15" key="2">
    <citation type="submission" date="2018-02" db="EMBL/GenBank/DDBJ databases">
        <title>N4-cytosine DNA methylation regulates transcription and pathogenesis in Helicobacter pylori.</title>
        <authorList>
            <person name="Kumar S."/>
            <person name="Karmakar B.C."/>
            <person name="Nagarajan D."/>
            <person name="Mukhopadhyay A.K."/>
            <person name="Rao D.N."/>
        </authorList>
    </citation>
    <scope>NUCLEOTIDE SEQUENCE [LARGE SCALE GENOMIC DNA]</scope>
    <source>
        <strain evidence="12 15">26695-dRdM2</strain>
    </source>
</reference>
<evidence type="ECO:0000256" key="7">
    <source>
        <dbReference type="ARBA" id="ARBA00022840"/>
    </source>
</evidence>
<comment type="pathway">
    <text evidence="10">Metabolic intermediate biosynthesis; 5-phospho-alpha-D-ribose 1-diphosphate biosynthesis; 5-phospho-alpha-D-ribose 1-diphosphate from D-ribose 5-phosphate (route I): step 1/1.</text>
</comment>
<dbReference type="AlphaFoldDB" id="A0A083YFH5"/>
<dbReference type="GO" id="GO:0009156">
    <property type="term" value="P:ribonucleoside monophosphate biosynthetic process"/>
    <property type="evidence" value="ECO:0007669"/>
    <property type="project" value="InterPro"/>
</dbReference>
<dbReference type="HAMAP" id="MF_00583_B">
    <property type="entry name" value="RibP_PPkinase_B"/>
    <property type="match status" value="1"/>
</dbReference>
<dbReference type="InterPro" id="IPR029099">
    <property type="entry name" value="Pribosyltran_N"/>
</dbReference>
<evidence type="ECO:0000256" key="2">
    <source>
        <dbReference type="ARBA" id="ARBA00022679"/>
    </source>
</evidence>
<feature type="binding site" evidence="10">
    <location>
        <position position="227"/>
    </location>
    <ligand>
        <name>D-ribose 5-phosphate</name>
        <dbReference type="ChEBI" id="CHEBI:78346"/>
    </ligand>
</feature>
<dbReference type="GO" id="GO:0005737">
    <property type="term" value="C:cytoplasm"/>
    <property type="evidence" value="ECO:0007669"/>
    <property type="project" value="UniProtKB-SubCell"/>
</dbReference>
<dbReference type="SUPFAM" id="SSF53271">
    <property type="entry name" value="PRTase-like"/>
    <property type="match status" value="1"/>
</dbReference>
<feature type="active site" evidence="10">
    <location>
        <position position="201"/>
    </location>
</feature>
<keyword evidence="7 10" id="KW-0067">ATP-binding</keyword>
<dbReference type="FunFam" id="3.40.50.2020:FF:000002">
    <property type="entry name" value="Ribose-phosphate pyrophosphokinase"/>
    <property type="match status" value="1"/>
</dbReference>
<dbReference type="SMART" id="SM01400">
    <property type="entry name" value="Pribosyltran_N"/>
    <property type="match status" value="1"/>
</dbReference>
<keyword evidence="1 10" id="KW-0963">Cytoplasm</keyword>
<dbReference type="EMBL" id="RJHK01000001">
    <property type="protein sequence ID" value="RVZ36178.1"/>
    <property type="molecule type" value="Genomic_DNA"/>
</dbReference>
<proteinExistence type="inferred from homology"/>
<dbReference type="UniPathway" id="UPA00087">
    <property type="reaction ID" value="UER00172"/>
</dbReference>
<evidence type="ECO:0000256" key="10">
    <source>
        <dbReference type="HAMAP-Rule" id="MF_00583"/>
    </source>
</evidence>
<feature type="binding site" evidence="10">
    <location>
        <position position="139"/>
    </location>
    <ligand>
        <name>Mg(2+)</name>
        <dbReference type="ChEBI" id="CHEBI:18420"/>
    </ligand>
</feature>
<comment type="cofactor">
    <cofactor evidence="10">
        <name>Mg(2+)</name>
        <dbReference type="ChEBI" id="CHEBI:18420"/>
    </cofactor>
    <text evidence="10">Binds 2 Mg(2+) ions per subunit.</text>
</comment>
<dbReference type="PROSITE" id="PS00114">
    <property type="entry name" value="PRPP_SYNTHASE"/>
    <property type="match status" value="1"/>
</dbReference>
<dbReference type="OMA" id="YFGWARQ"/>
<protein>
    <recommendedName>
        <fullName evidence="10">Ribose-phosphate pyrophosphokinase</fullName>
        <shortName evidence="10">RPPK</shortName>
        <ecNumber evidence="10">2.7.6.1</ecNumber>
    </recommendedName>
    <alternativeName>
        <fullName evidence="10">5-phospho-D-ribosyl alpha-1-diphosphate synthase</fullName>
    </alternativeName>
    <alternativeName>
        <fullName evidence="10">Phosphoribosyl diphosphate synthase</fullName>
    </alternativeName>
    <alternativeName>
        <fullName evidence="10">Phosphoribosyl pyrophosphate synthase</fullName>
        <shortName evidence="10">P-Rib-PP synthase</shortName>
        <shortName evidence="10">PRPP synthase</shortName>
        <shortName evidence="10">PRPPase</shortName>
    </alternativeName>
</protein>
<feature type="binding site" evidence="10">
    <location>
        <begin position="231"/>
        <end position="235"/>
    </location>
    <ligand>
        <name>D-ribose 5-phosphate</name>
        <dbReference type="ChEBI" id="CHEBI:78346"/>
    </ligand>
</feature>
<sequence>MKARGFKAKMRGFKIFSGSAHPAFGKEVSKHLGFPLSKAVIGKFSDGEINIQISESVRGKDIFIIQPTCVPVNDNLMELLVMVDALRRSSANSITAVLPYFGYARQDRKAAPRVPITAKMVANLMQEVGIERIITMDLHAGQIQGFFDVPVDNLYGSIVFRDYIRSKALKNPVIASPDVGGVTRARYFANQMGLDLIIVDKRREKANESEVMNIIGSAKERDVILVDDMIDTAGTICKAALALKEQGATSVMALGTHAVLSGNAIKRIKESALDEVVVTNSIPLVQKCDKITTLSVAPLFAEVIRRIYHNESVQSLFT</sequence>
<evidence type="ECO:0000313" key="14">
    <source>
        <dbReference type="EMBL" id="STR28257.1"/>
    </source>
</evidence>
<feature type="binding site" evidence="10">
    <location>
        <position position="203"/>
    </location>
    <ligand>
        <name>D-ribose 5-phosphate</name>
        <dbReference type="ChEBI" id="CHEBI:78346"/>
    </ligand>
</feature>
<dbReference type="NCBIfam" id="NF002320">
    <property type="entry name" value="PRK01259.1"/>
    <property type="match status" value="1"/>
</dbReference>
<feature type="binding site" evidence="10">
    <location>
        <begin position="46"/>
        <end position="48"/>
    </location>
    <ligand>
        <name>ATP</name>
        <dbReference type="ChEBI" id="CHEBI:30616"/>
    </ligand>
</feature>
<dbReference type="GO" id="GO:0006015">
    <property type="term" value="P:5-phosphoribose 1-diphosphate biosynthetic process"/>
    <property type="evidence" value="ECO:0007669"/>
    <property type="project" value="UniProtKB-UniRule"/>
</dbReference>
<dbReference type="EMBL" id="UGJP01000003">
    <property type="protein sequence ID" value="STR28257.1"/>
    <property type="molecule type" value="Genomic_DNA"/>
</dbReference>
<feature type="binding site" evidence="10">
    <location>
        <position position="178"/>
    </location>
    <ligand>
        <name>Mg(2+)</name>
        <dbReference type="ChEBI" id="CHEBI:18420"/>
    </ligand>
</feature>
<reference evidence="12 15" key="1">
    <citation type="submission" date="2018-01" db="EMBL/GenBank/DDBJ databases">
        <authorList>
            <person name="Morgan R.D."/>
        </authorList>
    </citation>
    <scope>NUCLEOTIDE SEQUENCE [LARGE SCALE GENOMIC DNA]</scope>
    <source>
        <strain evidence="12 15">26695-dRdM2</strain>
    </source>
</reference>
<name>A0A083YFH5_HELPX</name>
<dbReference type="InterPro" id="IPR037515">
    <property type="entry name" value="Rib-P_diPkinase_bac"/>
</dbReference>
<dbReference type="GO" id="GO:0002189">
    <property type="term" value="C:ribose phosphate diphosphokinase complex"/>
    <property type="evidence" value="ECO:0007669"/>
    <property type="project" value="TreeGrafter"/>
</dbReference>
<dbReference type="EC" id="2.7.6.1" evidence="10"/>
<accession>A0A083YFH5</accession>
<keyword evidence="2 10" id="KW-0808">Transferase</keyword>
<keyword evidence="4 10" id="KW-0545">Nucleotide biosynthesis</keyword>
<dbReference type="InterPro" id="IPR029057">
    <property type="entry name" value="PRTase-like"/>
</dbReference>
<evidence type="ECO:0000313" key="12">
    <source>
        <dbReference type="EMBL" id="AUV79415.1"/>
    </source>
</evidence>
<evidence type="ECO:0000256" key="9">
    <source>
        <dbReference type="ARBA" id="ARBA00049535"/>
    </source>
</evidence>
<dbReference type="PANTHER" id="PTHR10210:SF41">
    <property type="entry name" value="RIBOSE-PHOSPHATE PYROPHOSPHOKINASE 1, CHLOROPLASTIC"/>
    <property type="match status" value="1"/>
</dbReference>
<comment type="similarity">
    <text evidence="10">Belongs to the ribose-phosphate pyrophosphokinase family. Class I subfamily.</text>
</comment>
<feature type="binding site" evidence="10">
    <location>
        <begin position="105"/>
        <end position="106"/>
    </location>
    <ligand>
        <name>ATP</name>
        <dbReference type="ChEBI" id="CHEBI:30616"/>
    </ligand>
</feature>
<dbReference type="Pfam" id="PF14572">
    <property type="entry name" value="Pribosyl_synth"/>
    <property type="match status" value="1"/>
</dbReference>
<comment type="subcellular location">
    <subcellularLocation>
        <location evidence="10">Cytoplasm</location>
    </subcellularLocation>
</comment>
<evidence type="ECO:0000313" key="13">
    <source>
        <dbReference type="EMBL" id="RVZ36178.1"/>
    </source>
</evidence>
<evidence type="ECO:0000256" key="8">
    <source>
        <dbReference type="ARBA" id="ARBA00022842"/>
    </source>
</evidence>
<evidence type="ECO:0000256" key="5">
    <source>
        <dbReference type="ARBA" id="ARBA00022741"/>
    </source>
</evidence>
<evidence type="ECO:0000256" key="6">
    <source>
        <dbReference type="ARBA" id="ARBA00022777"/>
    </source>
</evidence>
<dbReference type="Proteomes" id="UP000236568">
    <property type="component" value="Chromosome"/>
</dbReference>
<dbReference type="Proteomes" id="UP000254195">
    <property type="component" value="Unassembled WGS sequence"/>
</dbReference>
<dbReference type="RefSeq" id="WP_000647423.1">
    <property type="nucleotide sequence ID" value="NZ_BSLL01000003.1"/>
</dbReference>
<evidence type="ECO:0000256" key="4">
    <source>
        <dbReference type="ARBA" id="ARBA00022727"/>
    </source>
</evidence>
<evidence type="ECO:0000256" key="3">
    <source>
        <dbReference type="ARBA" id="ARBA00022723"/>
    </source>
</evidence>
<keyword evidence="5 10" id="KW-0547">Nucleotide-binding</keyword>
<organism evidence="14 16">
    <name type="scientific">Helicobacter pylori</name>
    <name type="common">Campylobacter pylori</name>
    <dbReference type="NCBI Taxonomy" id="210"/>
    <lineage>
        <taxon>Bacteria</taxon>
        <taxon>Pseudomonadati</taxon>
        <taxon>Campylobacterota</taxon>
        <taxon>Epsilonproteobacteria</taxon>
        <taxon>Campylobacterales</taxon>
        <taxon>Helicobacteraceae</taxon>
        <taxon>Helicobacter</taxon>
    </lineage>
</organism>
<keyword evidence="8 10" id="KW-0460">Magnesium</keyword>
<dbReference type="Proteomes" id="UP000289024">
    <property type="component" value="Unassembled WGS sequence"/>
</dbReference>
<dbReference type="GO" id="GO:0004749">
    <property type="term" value="F:ribose phosphate diphosphokinase activity"/>
    <property type="evidence" value="ECO:0007669"/>
    <property type="project" value="UniProtKB-UniRule"/>
</dbReference>
<dbReference type="GO" id="GO:0000287">
    <property type="term" value="F:magnesium ion binding"/>
    <property type="evidence" value="ECO:0007669"/>
    <property type="project" value="UniProtKB-UniRule"/>
</dbReference>
<dbReference type="GO" id="GO:0005524">
    <property type="term" value="F:ATP binding"/>
    <property type="evidence" value="ECO:0007669"/>
    <property type="project" value="UniProtKB-KW"/>
</dbReference>
<dbReference type="GO" id="GO:0016301">
    <property type="term" value="F:kinase activity"/>
    <property type="evidence" value="ECO:0007669"/>
    <property type="project" value="UniProtKB-KW"/>
</dbReference>
<keyword evidence="6 10" id="KW-0418">Kinase</keyword>
<keyword evidence="3 10" id="KW-0479">Metal-binding</keyword>
<dbReference type="FunFam" id="3.40.50.2020:FF:000007">
    <property type="entry name" value="Ribose-phosphate pyrophosphokinase"/>
    <property type="match status" value="1"/>
</dbReference>
<feature type="domain" description="Ribose-phosphate pyrophosphokinase N-terminal" evidence="11">
    <location>
        <begin position="14"/>
        <end position="129"/>
    </location>
</feature>
<dbReference type="SMR" id="A0A083YFH5"/>
<dbReference type="PANTHER" id="PTHR10210">
    <property type="entry name" value="RIBOSE-PHOSPHATE DIPHOSPHOKINASE FAMILY MEMBER"/>
    <property type="match status" value="1"/>
</dbReference>
<reference evidence="13 17" key="4">
    <citation type="submission" date="2018-10" db="EMBL/GenBank/DDBJ databases">
        <title>Genetic determinants and prediction of antibiotic resistance phenotypes in Helicobacter pylori.</title>
        <authorList>
            <person name="Wagner K."/>
        </authorList>
    </citation>
    <scope>NUCLEOTIDE SEQUENCE [LARGE SCALE GENOMIC DNA]</scope>
    <source>
        <strain evidence="13 17">ZH97</strain>
    </source>
</reference>
<evidence type="ECO:0000313" key="15">
    <source>
        <dbReference type="Proteomes" id="UP000236568"/>
    </source>
</evidence>
<evidence type="ECO:0000259" key="11">
    <source>
        <dbReference type="Pfam" id="PF13793"/>
    </source>
</evidence>
<dbReference type="InterPro" id="IPR000836">
    <property type="entry name" value="PRTase_dom"/>
</dbReference>
<gene>
    <name evidence="14" type="primary">prsA</name>
    <name evidence="10" type="synonym">prs</name>
    <name evidence="12" type="ORF">C2842_03785</name>
    <name evidence="13" type="ORF">EC547_00295</name>
    <name evidence="14" type="ORF">NCTC13094_01233</name>
</gene>
<evidence type="ECO:0000313" key="16">
    <source>
        <dbReference type="Proteomes" id="UP000254195"/>
    </source>
</evidence>
<dbReference type="Gene3D" id="3.40.50.2020">
    <property type="match status" value="2"/>
</dbReference>
<comment type="subunit">
    <text evidence="10">Homohexamer.</text>
</comment>
<dbReference type="CDD" id="cd06223">
    <property type="entry name" value="PRTases_typeI"/>
    <property type="match status" value="1"/>
</dbReference>
<dbReference type="InterPro" id="IPR005946">
    <property type="entry name" value="Rib-P_diPkinase"/>
</dbReference>
<dbReference type="EMBL" id="CP026324">
    <property type="protein sequence ID" value="AUV79415.1"/>
    <property type="molecule type" value="Genomic_DNA"/>
</dbReference>
<dbReference type="NCBIfam" id="TIGR01251">
    <property type="entry name" value="ribP_PPkin"/>
    <property type="match status" value="1"/>
</dbReference>
<evidence type="ECO:0000313" key="17">
    <source>
        <dbReference type="Proteomes" id="UP000289024"/>
    </source>
</evidence>